<dbReference type="Proteomes" id="UP000054270">
    <property type="component" value="Unassembled WGS sequence"/>
</dbReference>
<gene>
    <name evidence="2" type="ORF">HYPSUDRAFT_1054548</name>
</gene>
<proteinExistence type="predicted"/>
<evidence type="ECO:0000313" key="2">
    <source>
        <dbReference type="EMBL" id="KJA16823.1"/>
    </source>
</evidence>
<reference evidence="3" key="1">
    <citation type="submission" date="2014-04" db="EMBL/GenBank/DDBJ databases">
        <title>Evolutionary Origins and Diversification of the Mycorrhizal Mutualists.</title>
        <authorList>
            <consortium name="DOE Joint Genome Institute"/>
            <consortium name="Mycorrhizal Genomics Consortium"/>
            <person name="Kohler A."/>
            <person name="Kuo A."/>
            <person name="Nagy L.G."/>
            <person name="Floudas D."/>
            <person name="Copeland A."/>
            <person name="Barry K.W."/>
            <person name="Cichocki N."/>
            <person name="Veneault-Fourrey C."/>
            <person name="LaButti K."/>
            <person name="Lindquist E.A."/>
            <person name="Lipzen A."/>
            <person name="Lundell T."/>
            <person name="Morin E."/>
            <person name="Murat C."/>
            <person name="Riley R."/>
            <person name="Ohm R."/>
            <person name="Sun H."/>
            <person name="Tunlid A."/>
            <person name="Henrissat B."/>
            <person name="Grigoriev I.V."/>
            <person name="Hibbett D.S."/>
            <person name="Martin F."/>
        </authorList>
    </citation>
    <scope>NUCLEOTIDE SEQUENCE [LARGE SCALE GENOMIC DNA]</scope>
    <source>
        <strain evidence="3">FD-334 SS-4</strain>
    </source>
</reference>
<sequence length="194" mass="21649">MRCAPPRAPKLNAPSFIHSFVHSSPFLFLLPTAGQKQIAARGPDDHRARKYQGPRMLSKSRYWPAPPPARSGSPGRRAPVCTDFIPLLSFLSFFLKKFHPSSYDFLLHPIRPCSPPALTLILHPNPNLRAYPCVRPDPSESVASDTLHPPAHPHPSVRPSIRPDPSESVASHTRRTHVQLSFLFFTAGKHLQQP</sequence>
<keyword evidence="3" id="KW-1185">Reference proteome</keyword>
<dbReference type="AlphaFoldDB" id="A0A0D2M0T3"/>
<feature type="region of interest" description="Disordered" evidence="1">
    <location>
        <begin position="139"/>
        <end position="170"/>
    </location>
</feature>
<name>A0A0D2M0T3_HYPSF</name>
<protein>
    <submittedName>
        <fullName evidence="2">Uncharacterized protein</fullName>
    </submittedName>
</protein>
<evidence type="ECO:0000256" key="1">
    <source>
        <dbReference type="SAM" id="MobiDB-lite"/>
    </source>
</evidence>
<dbReference type="EMBL" id="KN817614">
    <property type="protein sequence ID" value="KJA16823.1"/>
    <property type="molecule type" value="Genomic_DNA"/>
</dbReference>
<accession>A0A0D2M0T3</accession>
<evidence type="ECO:0000313" key="3">
    <source>
        <dbReference type="Proteomes" id="UP000054270"/>
    </source>
</evidence>
<organism evidence="2 3">
    <name type="scientific">Hypholoma sublateritium (strain FD-334 SS-4)</name>
    <dbReference type="NCBI Taxonomy" id="945553"/>
    <lineage>
        <taxon>Eukaryota</taxon>
        <taxon>Fungi</taxon>
        <taxon>Dikarya</taxon>
        <taxon>Basidiomycota</taxon>
        <taxon>Agaricomycotina</taxon>
        <taxon>Agaricomycetes</taxon>
        <taxon>Agaricomycetidae</taxon>
        <taxon>Agaricales</taxon>
        <taxon>Agaricineae</taxon>
        <taxon>Strophariaceae</taxon>
        <taxon>Hypholoma</taxon>
    </lineage>
</organism>